<dbReference type="PANTHER" id="PTHR21485">
    <property type="entry name" value="HAD SUPERFAMILY MEMBERS CMAS AND KDSC"/>
    <property type="match status" value="1"/>
</dbReference>
<dbReference type="InterPro" id="IPR029044">
    <property type="entry name" value="Nucleotide-diphossugar_trans"/>
</dbReference>
<dbReference type="Proteomes" id="UP000249518">
    <property type="component" value="Unassembled WGS sequence"/>
</dbReference>
<keyword evidence="2" id="KW-1185">Reference proteome</keyword>
<dbReference type="SUPFAM" id="SSF53448">
    <property type="entry name" value="Nucleotide-diphospho-sugar transferases"/>
    <property type="match status" value="1"/>
</dbReference>
<comment type="caution">
    <text evidence="1">The sequence shown here is derived from an EMBL/GenBank/DDBJ whole genome shotgun (WGS) entry which is preliminary data.</text>
</comment>
<dbReference type="InterPro" id="IPR050793">
    <property type="entry name" value="CMP-NeuNAc_synthase"/>
</dbReference>
<evidence type="ECO:0000313" key="1">
    <source>
        <dbReference type="EMBL" id="RAR47245.1"/>
    </source>
</evidence>
<proteinExistence type="predicted"/>
<dbReference type="InterPro" id="IPR003329">
    <property type="entry name" value="Cytidylyl_trans"/>
</dbReference>
<dbReference type="Gene3D" id="3.90.550.10">
    <property type="entry name" value="Spore Coat Polysaccharide Biosynthesis Protein SpsA, Chain A"/>
    <property type="match status" value="1"/>
</dbReference>
<accession>A0A328WPP0</accession>
<dbReference type="EMBL" id="QLSV01000010">
    <property type="protein sequence ID" value="RAR47245.1"/>
    <property type="molecule type" value="Genomic_DNA"/>
</dbReference>
<dbReference type="PANTHER" id="PTHR21485:SF6">
    <property type="entry name" value="N-ACYLNEURAMINATE CYTIDYLYLTRANSFERASE-RELATED"/>
    <property type="match status" value="1"/>
</dbReference>
<evidence type="ECO:0000313" key="2">
    <source>
        <dbReference type="Proteomes" id="UP000249518"/>
    </source>
</evidence>
<dbReference type="Pfam" id="PF02348">
    <property type="entry name" value="CTP_transf_3"/>
    <property type="match status" value="1"/>
</dbReference>
<dbReference type="OrthoDB" id="9805604at2"/>
<protein>
    <submittedName>
        <fullName evidence="1">CMP-N-acetylneuraminic acid synthetase</fullName>
    </submittedName>
</protein>
<organism evidence="1 2">
    <name type="scientific">Flavobacterium lacus</name>
    <dbReference type="NCBI Taxonomy" id="1353778"/>
    <lineage>
        <taxon>Bacteria</taxon>
        <taxon>Pseudomonadati</taxon>
        <taxon>Bacteroidota</taxon>
        <taxon>Flavobacteriia</taxon>
        <taxon>Flavobacteriales</taxon>
        <taxon>Flavobacteriaceae</taxon>
        <taxon>Flavobacterium</taxon>
    </lineage>
</organism>
<name>A0A328WPP0_9FLAO</name>
<dbReference type="RefSeq" id="WP_112086519.1">
    <property type="nucleotide sequence ID" value="NZ_QLSV01000010.1"/>
</dbReference>
<dbReference type="GO" id="GO:0008781">
    <property type="term" value="F:N-acylneuraminate cytidylyltransferase activity"/>
    <property type="evidence" value="ECO:0007669"/>
    <property type="project" value="TreeGrafter"/>
</dbReference>
<dbReference type="AlphaFoldDB" id="A0A328WPP0"/>
<reference evidence="1 2" key="1">
    <citation type="submission" date="2018-06" db="EMBL/GenBank/DDBJ databases">
        <title>Genomic Encyclopedia of Type Strains, Phase III (KMG-III): the genomes of soil and plant-associated and newly described type strains.</title>
        <authorList>
            <person name="Whitman W."/>
        </authorList>
    </citation>
    <scope>NUCLEOTIDE SEQUENCE [LARGE SCALE GENOMIC DNA]</scope>
    <source>
        <strain evidence="1 2">CGMCC 1.12504</strain>
    </source>
</reference>
<sequence length="236" mass="26981">MQVAALLTGRGNNTLADKNILPVLGRPLLFYPCNAAKQSKFINSFWASSDCDKILASALEMGYKGIVRPPELALPTSQHIDAIEHALDVMKSLAYKPDILVVMLANSVTIKTEWIDSCIALLLQDEKATAAVPVYREMDHHPYRCKKLNDEGYLEPFFDFSNHFISTNRQDLVPSYFLSHNFWVLNLETIDRNIGQQPWNFMGDKIRHFLVDEAFDVHNLEDIEKSEEWLINNKIV</sequence>
<gene>
    <name evidence="1" type="ORF">B0I10_11038</name>
</gene>